<dbReference type="GO" id="GO:0032259">
    <property type="term" value="P:methylation"/>
    <property type="evidence" value="ECO:0007669"/>
    <property type="project" value="UniProtKB-KW"/>
</dbReference>
<dbReference type="CDD" id="cd10536">
    <property type="entry name" value="SET_SMYD4"/>
    <property type="match status" value="1"/>
</dbReference>
<evidence type="ECO:0000256" key="1">
    <source>
        <dbReference type="ARBA" id="ARBA00022603"/>
    </source>
</evidence>
<dbReference type="SUPFAM" id="SSF82199">
    <property type="entry name" value="SET domain"/>
    <property type="match status" value="1"/>
</dbReference>
<evidence type="ECO:0000256" key="3">
    <source>
        <dbReference type="ARBA" id="ARBA00022691"/>
    </source>
</evidence>
<dbReference type="GO" id="GO:0008270">
    <property type="term" value="F:zinc ion binding"/>
    <property type="evidence" value="ECO:0007669"/>
    <property type="project" value="UniProtKB-KW"/>
</dbReference>
<keyword evidence="2" id="KW-0808">Transferase</keyword>
<dbReference type="PANTHER" id="PTHR46165:SF6">
    <property type="entry name" value="SET AND MYND DOMAIN-CONTAINING PROTEIN 4-LIKE PROTEIN"/>
    <property type="match status" value="1"/>
</dbReference>
<dbReference type="Proteomes" id="UP001367676">
    <property type="component" value="Unassembled WGS sequence"/>
</dbReference>
<proteinExistence type="predicted"/>
<gene>
    <name evidence="11" type="ORF">V9T40_006718</name>
</gene>
<dbReference type="GO" id="GO:0008757">
    <property type="term" value="F:S-adenosylmethionine-dependent methyltransferase activity"/>
    <property type="evidence" value="ECO:0007669"/>
    <property type="project" value="UniProtKB-ARBA"/>
</dbReference>
<sequence>MEATTLLDYIFATFWKDYEEYVMAEEKFRKLSLDYRFLYFYNILKKKKCLPDVKPVTTKSVTKAIEFRKLGDQAFCKKRDVEAVKYYTKSAAAALPGSAELASAYANRSAALYRLEGYTAALIDINRALKGSYPETLKSKLEDRKRNCLIKLRAPDQKISSFLSAVEQLAISLNPARGKPPSVPANFEFDNNLTDVNYEHRFPLPPENYPEPTTLPYTSNKVKVKYSPQFGRHIVATKEIKPGETLGMEDPFASTLALNYKYSHCAHCYVRSESLIPCPTCSLLMFCSEKCLSVAYSRYHRVECKILHNAEHFDIRDDIWLAVRMLMIVTKQGEELMTLMKHPIYKNPMKIDPSYIPTNFDTGDYLNIHNLEDHATKAPFEQNYSLGFTAVLIVHILKYSSFFDEKNEYAKKKVSPDFSSKECYAGTLLLKFLFVIKHNAFKITETLIGDDLVKFDTLEIGSSIYIFHSYFNHSCEENGAKCFHKNVIVSRTVQLVNTGEQIFLNYGMNFGKTPCKDRLNYLREEYKFDCSCQACTFDWPLLEDTNAATLPKLRRNSIKSDSLKVFSARTRELRLQPSLSFDRVKFDLLCNHMEIYHKSVKKPWKEYYECQKKLKEIYSTAANHYCQKMDSFLQCL</sequence>
<dbReference type="GO" id="GO:0008276">
    <property type="term" value="F:protein methyltransferase activity"/>
    <property type="evidence" value="ECO:0007669"/>
    <property type="project" value="UniProtKB-ARBA"/>
</dbReference>
<evidence type="ECO:0000313" key="11">
    <source>
        <dbReference type="EMBL" id="KAK7602744.1"/>
    </source>
</evidence>
<dbReference type="Gene3D" id="6.10.140.2220">
    <property type="match status" value="1"/>
</dbReference>
<dbReference type="InterPro" id="IPR046341">
    <property type="entry name" value="SET_dom_sf"/>
</dbReference>
<feature type="domain" description="SET" evidence="10">
    <location>
        <begin position="220"/>
        <end position="507"/>
    </location>
</feature>
<dbReference type="InterPro" id="IPR044421">
    <property type="entry name" value="SMYD4_SET"/>
</dbReference>
<reference evidence="11 12" key="1">
    <citation type="submission" date="2024-03" db="EMBL/GenBank/DDBJ databases">
        <title>Adaptation during the transition from Ophiocordyceps entomopathogen to insect associate is accompanied by gene loss and intensified selection.</title>
        <authorList>
            <person name="Ward C.M."/>
            <person name="Onetto C.A."/>
            <person name="Borneman A.R."/>
        </authorList>
    </citation>
    <scope>NUCLEOTIDE SEQUENCE [LARGE SCALE GENOMIC DNA]</scope>
    <source>
        <strain evidence="11">AWRI1</strain>
        <tissue evidence="11">Single Adult Female</tissue>
    </source>
</reference>
<evidence type="ECO:0000256" key="4">
    <source>
        <dbReference type="ARBA" id="ARBA00022723"/>
    </source>
</evidence>
<dbReference type="Gene3D" id="1.25.40.10">
    <property type="entry name" value="Tetratricopeptide repeat domain"/>
    <property type="match status" value="1"/>
</dbReference>
<comment type="function">
    <text evidence="7">Protein-lysine N-methyltransferase. Monomethylates PRMT5, modulating its transcriptional activity. May also act as a histone methyltransferase. Plays a critical role in cardiac development. Acts as a key epigenetic regulator of gene expression during cardiac development via its dual activities as a methyltransferase and negative regulator of HDAC1.</text>
</comment>
<dbReference type="Pfam" id="PF01753">
    <property type="entry name" value="zf-MYND"/>
    <property type="match status" value="1"/>
</dbReference>
<keyword evidence="12" id="KW-1185">Reference proteome</keyword>
<evidence type="ECO:0000256" key="6">
    <source>
        <dbReference type="ARBA" id="ARBA00022833"/>
    </source>
</evidence>
<comment type="caution">
    <text evidence="11">The sequence shown here is derived from an EMBL/GenBank/DDBJ whole genome shotgun (WGS) entry which is preliminary data.</text>
</comment>
<evidence type="ECO:0000313" key="12">
    <source>
        <dbReference type="Proteomes" id="UP001367676"/>
    </source>
</evidence>
<dbReference type="Gene3D" id="2.170.270.10">
    <property type="entry name" value="SET domain"/>
    <property type="match status" value="1"/>
</dbReference>
<evidence type="ECO:0000256" key="9">
    <source>
        <dbReference type="ARBA" id="ARBA00093680"/>
    </source>
</evidence>
<dbReference type="Gene3D" id="1.10.220.160">
    <property type="match status" value="1"/>
</dbReference>
<keyword evidence="6" id="KW-0862">Zinc</keyword>
<dbReference type="InterPro" id="IPR011990">
    <property type="entry name" value="TPR-like_helical_dom_sf"/>
</dbReference>
<dbReference type="GO" id="GO:0005634">
    <property type="term" value="C:nucleus"/>
    <property type="evidence" value="ECO:0007669"/>
    <property type="project" value="TreeGrafter"/>
</dbReference>
<evidence type="ECO:0000256" key="2">
    <source>
        <dbReference type="ARBA" id="ARBA00022679"/>
    </source>
</evidence>
<evidence type="ECO:0000256" key="8">
    <source>
        <dbReference type="ARBA" id="ARBA00093635"/>
    </source>
</evidence>
<keyword evidence="3" id="KW-0949">S-adenosyl-L-methionine</keyword>
<dbReference type="PROSITE" id="PS50280">
    <property type="entry name" value="SET"/>
    <property type="match status" value="1"/>
</dbReference>
<dbReference type="GO" id="GO:0042826">
    <property type="term" value="F:histone deacetylase binding"/>
    <property type="evidence" value="ECO:0007669"/>
    <property type="project" value="TreeGrafter"/>
</dbReference>
<dbReference type="InterPro" id="IPR002893">
    <property type="entry name" value="Znf_MYND"/>
</dbReference>
<dbReference type="InterPro" id="IPR001214">
    <property type="entry name" value="SET_dom"/>
</dbReference>
<evidence type="ECO:0000256" key="5">
    <source>
        <dbReference type="ARBA" id="ARBA00022771"/>
    </source>
</evidence>
<dbReference type="SUPFAM" id="SSF144232">
    <property type="entry name" value="HIT/MYND zinc finger-like"/>
    <property type="match status" value="1"/>
</dbReference>
<keyword evidence="5" id="KW-0863">Zinc-finger</keyword>
<dbReference type="Pfam" id="PF00856">
    <property type="entry name" value="SET"/>
    <property type="match status" value="1"/>
</dbReference>
<dbReference type="PANTHER" id="PTHR46165">
    <property type="entry name" value="SET AND MYND DOMAIN-CONTAINING PROTEIN 4"/>
    <property type="match status" value="1"/>
</dbReference>
<evidence type="ECO:0000259" key="10">
    <source>
        <dbReference type="PROSITE" id="PS50280"/>
    </source>
</evidence>
<keyword evidence="4" id="KW-0479">Metal-binding</keyword>
<dbReference type="GO" id="GO:0005737">
    <property type="term" value="C:cytoplasm"/>
    <property type="evidence" value="ECO:0007669"/>
    <property type="project" value="TreeGrafter"/>
</dbReference>
<protein>
    <recommendedName>
        <fullName evidence="8">Protein-lysine N-methyltransferase SMYD4</fullName>
    </recommendedName>
    <alternativeName>
        <fullName evidence="9">SET and MYND domain-containing protein 4</fullName>
    </alternativeName>
</protein>
<dbReference type="EMBL" id="JBBCAQ010000007">
    <property type="protein sequence ID" value="KAK7602744.1"/>
    <property type="molecule type" value="Genomic_DNA"/>
</dbReference>
<keyword evidence="1" id="KW-0489">Methyltransferase</keyword>
<dbReference type="AlphaFoldDB" id="A0AAN9U0B5"/>
<organism evidence="11 12">
    <name type="scientific">Parthenolecanium corni</name>
    <dbReference type="NCBI Taxonomy" id="536013"/>
    <lineage>
        <taxon>Eukaryota</taxon>
        <taxon>Metazoa</taxon>
        <taxon>Ecdysozoa</taxon>
        <taxon>Arthropoda</taxon>
        <taxon>Hexapoda</taxon>
        <taxon>Insecta</taxon>
        <taxon>Pterygota</taxon>
        <taxon>Neoptera</taxon>
        <taxon>Paraneoptera</taxon>
        <taxon>Hemiptera</taxon>
        <taxon>Sternorrhyncha</taxon>
        <taxon>Coccoidea</taxon>
        <taxon>Coccidae</taxon>
        <taxon>Parthenolecanium</taxon>
    </lineage>
</organism>
<dbReference type="SUPFAM" id="SSF48452">
    <property type="entry name" value="TPR-like"/>
    <property type="match status" value="1"/>
</dbReference>
<dbReference type="GO" id="GO:0008170">
    <property type="term" value="F:N-methyltransferase activity"/>
    <property type="evidence" value="ECO:0007669"/>
    <property type="project" value="UniProtKB-ARBA"/>
</dbReference>
<accession>A0AAN9U0B5</accession>
<name>A0AAN9U0B5_9HEMI</name>
<evidence type="ECO:0000256" key="7">
    <source>
        <dbReference type="ARBA" id="ARBA00093423"/>
    </source>
</evidence>
<dbReference type="InterPro" id="IPR052097">
    <property type="entry name" value="SET-MYND_domain_protein"/>
</dbReference>